<comment type="caution">
    <text evidence="1">The sequence shown here is derived from an EMBL/GenBank/DDBJ whole genome shotgun (WGS) entry which is preliminary data.</text>
</comment>
<reference evidence="1" key="1">
    <citation type="submission" date="2019-12" db="EMBL/GenBank/DDBJ databases">
        <title>Genome sequencing and annotation of Brassica cretica.</title>
        <authorList>
            <person name="Studholme D.J."/>
            <person name="Sarris P.F."/>
        </authorList>
    </citation>
    <scope>NUCLEOTIDE SEQUENCE</scope>
    <source>
        <strain evidence="1">PFS-102/07</strain>
        <tissue evidence="1">Leaf</tissue>
    </source>
</reference>
<evidence type="ECO:0000313" key="1">
    <source>
        <dbReference type="EMBL" id="KAF2584033.1"/>
    </source>
</evidence>
<proteinExistence type="predicted"/>
<dbReference type="AlphaFoldDB" id="A0A8S9JRS2"/>
<organism evidence="1">
    <name type="scientific">Brassica cretica</name>
    <name type="common">Mustard</name>
    <dbReference type="NCBI Taxonomy" id="69181"/>
    <lineage>
        <taxon>Eukaryota</taxon>
        <taxon>Viridiplantae</taxon>
        <taxon>Streptophyta</taxon>
        <taxon>Embryophyta</taxon>
        <taxon>Tracheophyta</taxon>
        <taxon>Spermatophyta</taxon>
        <taxon>Magnoliopsida</taxon>
        <taxon>eudicotyledons</taxon>
        <taxon>Gunneridae</taxon>
        <taxon>Pentapetalae</taxon>
        <taxon>rosids</taxon>
        <taxon>malvids</taxon>
        <taxon>Brassicales</taxon>
        <taxon>Brassicaceae</taxon>
        <taxon>Brassiceae</taxon>
        <taxon>Brassica</taxon>
    </lineage>
</organism>
<accession>A0A8S9JRS2</accession>
<gene>
    <name evidence="1" type="ORF">F2Q70_00037354</name>
</gene>
<name>A0A8S9JRS2_BRACR</name>
<dbReference type="EMBL" id="QGKY02000246">
    <property type="protein sequence ID" value="KAF2584033.1"/>
    <property type="molecule type" value="Genomic_DNA"/>
</dbReference>
<protein>
    <submittedName>
        <fullName evidence="1">Uncharacterized protein</fullName>
    </submittedName>
</protein>
<sequence>MLVNNNQAPFIEVTNAAKKLKPSSDDWTSNNDQSDDLMAYLDNALWESPSPLEVEAMLGVDAAAVSEGEENPMDLWSLDDINYMLEGDFAVEGGMNVISLGSQLNNFENVEKMLKDRLGDAETKRIISRAVYLIHIGRLPDKDETCSFTGFQKFEHITRDGENRQESKRKLRLEREEGLRLREWTPAVGGASRAEDKSLALKRKRQELVKPVCIRYSNWTRGFQVEEIFERR</sequence>